<feature type="transmembrane region" description="Helical" evidence="6">
    <location>
        <begin position="443"/>
        <end position="463"/>
    </location>
</feature>
<dbReference type="Pfam" id="PF01925">
    <property type="entry name" value="TauE"/>
    <property type="match status" value="2"/>
</dbReference>
<keyword evidence="2 6" id="KW-0812">Transmembrane</keyword>
<keyword evidence="4 6" id="KW-0472">Membrane</keyword>
<evidence type="ECO:0000256" key="1">
    <source>
        <dbReference type="ARBA" id="ARBA00004141"/>
    </source>
</evidence>
<keyword evidence="8" id="KW-1185">Reference proteome</keyword>
<dbReference type="AlphaFoldDB" id="A0A1E7ETY1"/>
<feature type="transmembrane region" description="Helical" evidence="6">
    <location>
        <begin position="53"/>
        <end position="86"/>
    </location>
</feature>
<name>A0A1E7ETY1_9STRA</name>
<feature type="transmembrane region" description="Helical" evidence="6">
    <location>
        <begin position="92"/>
        <end position="111"/>
    </location>
</feature>
<organism evidence="7 8">
    <name type="scientific">Fragilariopsis cylindrus CCMP1102</name>
    <dbReference type="NCBI Taxonomy" id="635003"/>
    <lineage>
        <taxon>Eukaryota</taxon>
        <taxon>Sar</taxon>
        <taxon>Stramenopiles</taxon>
        <taxon>Ochrophyta</taxon>
        <taxon>Bacillariophyta</taxon>
        <taxon>Bacillariophyceae</taxon>
        <taxon>Bacillariophycidae</taxon>
        <taxon>Bacillariales</taxon>
        <taxon>Bacillariaceae</taxon>
        <taxon>Fragilariopsis</taxon>
    </lineage>
</organism>
<feature type="transmembrane region" description="Helical" evidence="6">
    <location>
        <begin position="417"/>
        <end position="437"/>
    </location>
</feature>
<evidence type="ECO:0000313" key="8">
    <source>
        <dbReference type="Proteomes" id="UP000095751"/>
    </source>
</evidence>
<evidence type="ECO:0000256" key="5">
    <source>
        <dbReference type="SAM" id="MobiDB-lite"/>
    </source>
</evidence>
<dbReference type="GO" id="GO:0031464">
    <property type="term" value="C:Cul4A-RING E3 ubiquitin ligase complex"/>
    <property type="evidence" value="ECO:0007669"/>
    <property type="project" value="TreeGrafter"/>
</dbReference>
<evidence type="ECO:0008006" key="9">
    <source>
        <dbReference type="Google" id="ProtNLM"/>
    </source>
</evidence>
<sequence length="491" mass="53083">MDSISDTVITSAAAVTCEKDGSENKYYNNNNSKKKIHDETTNMTNIRSMALPWGFSLAICGLMLAAGGGIGGGGILVPIYILVMGFSPKHGIPLSNVTVFGGACANMVLNIRKRHPLADRPLINWDLILVMEPLTIAGALAGAFLNKILPEQFLTMMLVLLLSFTAYNSLKKAMKMYKAESRKLREQGLKPDGSKESELTKISQEEKDKDMNQAGDELLEDMDLQEGENPGGVGDGLPTDDGDDAHILETIIDEERGVPMFNVNILVGLFVVVLAINLLKGGGAFPSPIGIVCGSQNFWIANAIMLGWIILISIYCRAYLVQRFELKHKVGYKYIEGDIQWDDRSTIIYPGICCLAGFFAGMFGIGGGIVKGPLMLAMEVHPAVASASSACMILFTSFTATTSFFVFGLLDPQYGPVCFGIGFIATYFGQIGLAILMRKYQRNSYIVFSIGGTVLLSAILMTVQSLLSIAEGEHHSSGGICGKESHKQLRG</sequence>
<dbReference type="PANTHER" id="PTHR14255">
    <property type="entry name" value="CEREBLON"/>
    <property type="match status" value="1"/>
</dbReference>
<dbReference type="Proteomes" id="UP000095751">
    <property type="component" value="Unassembled WGS sequence"/>
</dbReference>
<dbReference type="InterPro" id="IPR002781">
    <property type="entry name" value="TM_pro_TauE-like"/>
</dbReference>
<gene>
    <name evidence="7" type="ORF">FRACYDRAFT_248281</name>
</gene>
<keyword evidence="3 6" id="KW-1133">Transmembrane helix</keyword>
<accession>A0A1E7ETY1</accession>
<evidence type="ECO:0000256" key="4">
    <source>
        <dbReference type="ARBA" id="ARBA00023136"/>
    </source>
</evidence>
<dbReference type="GO" id="GO:0016020">
    <property type="term" value="C:membrane"/>
    <property type="evidence" value="ECO:0007669"/>
    <property type="project" value="UniProtKB-SubCell"/>
</dbReference>
<dbReference type="EMBL" id="KV784375">
    <property type="protein sequence ID" value="OEU09431.1"/>
    <property type="molecule type" value="Genomic_DNA"/>
</dbReference>
<dbReference type="KEGG" id="fcy:FRACYDRAFT_248281"/>
<dbReference type="GO" id="GO:0016567">
    <property type="term" value="P:protein ubiquitination"/>
    <property type="evidence" value="ECO:0007669"/>
    <property type="project" value="TreeGrafter"/>
</dbReference>
<feature type="transmembrane region" description="Helical" evidence="6">
    <location>
        <begin position="299"/>
        <end position="320"/>
    </location>
</feature>
<feature type="transmembrane region" description="Helical" evidence="6">
    <location>
        <begin position="347"/>
        <end position="370"/>
    </location>
</feature>
<feature type="transmembrane region" description="Helical" evidence="6">
    <location>
        <begin position="152"/>
        <end position="170"/>
    </location>
</feature>
<evidence type="ECO:0000313" key="7">
    <source>
        <dbReference type="EMBL" id="OEU09431.1"/>
    </source>
</evidence>
<feature type="region of interest" description="Disordered" evidence="5">
    <location>
        <begin position="185"/>
        <end position="207"/>
    </location>
</feature>
<protein>
    <recommendedName>
        <fullName evidence="9">Sulfite exporter TauE/SafE</fullName>
    </recommendedName>
</protein>
<feature type="transmembrane region" description="Helical" evidence="6">
    <location>
        <begin position="261"/>
        <end position="279"/>
    </location>
</feature>
<reference evidence="7 8" key="1">
    <citation type="submission" date="2016-09" db="EMBL/GenBank/DDBJ databases">
        <title>Extensive genetic diversity and differential bi-allelic expression allows diatom success in the polar Southern Ocean.</title>
        <authorList>
            <consortium name="DOE Joint Genome Institute"/>
            <person name="Mock T."/>
            <person name="Otillar R.P."/>
            <person name="Strauss J."/>
            <person name="Dupont C."/>
            <person name="Frickenhaus S."/>
            <person name="Maumus F."/>
            <person name="Mcmullan M."/>
            <person name="Sanges R."/>
            <person name="Schmutz J."/>
            <person name="Toseland A."/>
            <person name="Valas R."/>
            <person name="Veluchamy A."/>
            <person name="Ward B.J."/>
            <person name="Allen A."/>
            <person name="Barry K."/>
            <person name="Falciatore A."/>
            <person name="Ferrante M."/>
            <person name="Fortunato A.E."/>
            <person name="Gloeckner G."/>
            <person name="Gruber A."/>
            <person name="Hipkin R."/>
            <person name="Janech M."/>
            <person name="Kroth P."/>
            <person name="Leese F."/>
            <person name="Lindquist E."/>
            <person name="Lyon B.R."/>
            <person name="Martin J."/>
            <person name="Mayer C."/>
            <person name="Parker M."/>
            <person name="Quesneville H."/>
            <person name="Raymond J."/>
            <person name="Uhlig C."/>
            <person name="Valentin K.U."/>
            <person name="Worden A.Z."/>
            <person name="Armbrust E.V."/>
            <person name="Bowler C."/>
            <person name="Green B."/>
            <person name="Moulton V."/>
            <person name="Van Oosterhout C."/>
            <person name="Grigoriev I."/>
        </authorList>
    </citation>
    <scope>NUCLEOTIDE SEQUENCE [LARGE SCALE GENOMIC DNA]</scope>
    <source>
        <strain evidence="7 8">CCMP1102</strain>
    </source>
</reference>
<feature type="transmembrane region" description="Helical" evidence="6">
    <location>
        <begin position="382"/>
        <end position="410"/>
    </location>
</feature>
<dbReference type="PANTHER" id="PTHR14255:SF3">
    <property type="entry name" value="SULFITE EXPORTER TAUE_SAFE FAMILY PROTEIN 5-RELATED"/>
    <property type="match status" value="1"/>
</dbReference>
<feature type="transmembrane region" description="Helical" evidence="6">
    <location>
        <begin position="123"/>
        <end position="146"/>
    </location>
</feature>
<dbReference type="OrthoDB" id="434519at2759"/>
<comment type="subcellular location">
    <subcellularLocation>
        <location evidence="1">Membrane</location>
        <topology evidence="1">Multi-pass membrane protein</topology>
    </subcellularLocation>
</comment>
<evidence type="ECO:0000256" key="6">
    <source>
        <dbReference type="SAM" id="Phobius"/>
    </source>
</evidence>
<dbReference type="InParanoid" id="A0A1E7ETY1"/>
<evidence type="ECO:0000256" key="2">
    <source>
        <dbReference type="ARBA" id="ARBA00022692"/>
    </source>
</evidence>
<proteinExistence type="predicted"/>
<evidence type="ECO:0000256" key="3">
    <source>
        <dbReference type="ARBA" id="ARBA00022989"/>
    </source>
</evidence>